<evidence type="ECO:0000256" key="1">
    <source>
        <dbReference type="ARBA" id="ARBA00011975"/>
    </source>
</evidence>
<dbReference type="GO" id="GO:0003677">
    <property type="term" value="F:DNA binding"/>
    <property type="evidence" value="ECO:0007669"/>
    <property type="project" value="TreeGrafter"/>
</dbReference>
<dbReference type="EC" id="2.1.1.37" evidence="1"/>
<keyword evidence="2 5" id="KW-0489">Methyltransferase</keyword>
<organism evidence="6 7">
    <name type="scientific">[Myrmecia] bisecta</name>
    <dbReference type="NCBI Taxonomy" id="41462"/>
    <lineage>
        <taxon>Eukaryota</taxon>
        <taxon>Viridiplantae</taxon>
        <taxon>Chlorophyta</taxon>
        <taxon>core chlorophytes</taxon>
        <taxon>Trebouxiophyceae</taxon>
        <taxon>Trebouxiales</taxon>
        <taxon>Trebouxiaceae</taxon>
        <taxon>Myrmecia</taxon>
    </lineage>
</organism>
<evidence type="ECO:0000256" key="4">
    <source>
        <dbReference type="ARBA" id="ARBA00022691"/>
    </source>
</evidence>
<dbReference type="GO" id="GO:0032259">
    <property type="term" value="P:methylation"/>
    <property type="evidence" value="ECO:0007669"/>
    <property type="project" value="UniProtKB-KW"/>
</dbReference>
<dbReference type="GO" id="GO:0005634">
    <property type="term" value="C:nucleus"/>
    <property type="evidence" value="ECO:0007669"/>
    <property type="project" value="TreeGrafter"/>
</dbReference>
<dbReference type="AlphaFoldDB" id="A0AAW1Q7V3"/>
<evidence type="ECO:0000313" key="7">
    <source>
        <dbReference type="Proteomes" id="UP001489004"/>
    </source>
</evidence>
<evidence type="ECO:0000256" key="2">
    <source>
        <dbReference type="ARBA" id="ARBA00022603"/>
    </source>
</evidence>
<gene>
    <name evidence="6" type="ORF">WJX72_008711</name>
</gene>
<dbReference type="Gene3D" id="3.40.50.150">
    <property type="entry name" value="Vaccinia Virus protein VP39"/>
    <property type="match status" value="1"/>
</dbReference>
<dbReference type="InterPro" id="IPR050390">
    <property type="entry name" value="C5-Methyltransferase"/>
</dbReference>
<dbReference type="EMBL" id="JALJOR010000005">
    <property type="protein sequence ID" value="KAK9817036.1"/>
    <property type="molecule type" value="Genomic_DNA"/>
</dbReference>
<evidence type="ECO:0000256" key="5">
    <source>
        <dbReference type="PROSITE-ProRule" id="PRU01016"/>
    </source>
</evidence>
<keyword evidence="3 5" id="KW-0808">Transferase</keyword>
<name>A0AAW1Q7V3_9CHLO</name>
<keyword evidence="7" id="KW-1185">Reference proteome</keyword>
<dbReference type="GO" id="GO:0044027">
    <property type="term" value="P:negative regulation of gene expression via chromosomal CpG island methylation"/>
    <property type="evidence" value="ECO:0007669"/>
    <property type="project" value="TreeGrafter"/>
</dbReference>
<dbReference type="PROSITE" id="PS51679">
    <property type="entry name" value="SAM_MT_C5"/>
    <property type="match status" value="1"/>
</dbReference>
<sequence>MAGPLNYIDLFAGGIGAWSYGLSQCGMRHLVGIELNKQAAEAYRANHGPCLQVDISTVTAETLAPYLQGRRCNVLAASPPCQGFSSQGNRDPADPRNHLYMHVVRLTDALKPDFVLMENVRGLASMKHPATGELYIKTVQAAFAAVGYDSA</sequence>
<dbReference type="InterPro" id="IPR001525">
    <property type="entry name" value="C5_MeTfrase"/>
</dbReference>
<accession>A0AAW1Q7V3</accession>
<evidence type="ECO:0000313" key="6">
    <source>
        <dbReference type="EMBL" id="KAK9817036.1"/>
    </source>
</evidence>
<reference evidence="6 7" key="1">
    <citation type="journal article" date="2024" name="Nat. Commun.">
        <title>Phylogenomics reveals the evolutionary origins of lichenization in chlorophyte algae.</title>
        <authorList>
            <person name="Puginier C."/>
            <person name="Libourel C."/>
            <person name="Otte J."/>
            <person name="Skaloud P."/>
            <person name="Haon M."/>
            <person name="Grisel S."/>
            <person name="Petersen M."/>
            <person name="Berrin J.G."/>
            <person name="Delaux P.M."/>
            <person name="Dal Grande F."/>
            <person name="Keller J."/>
        </authorList>
    </citation>
    <scope>NUCLEOTIDE SEQUENCE [LARGE SCALE GENOMIC DNA]</scope>
    <source>
        <strain evidence="6 7">SAG 2043</strain>
    </source>
</reference>
<dbReference type="InterPro" id="IPR029063">
    <property type="entry name" value="SAM-dependent_MTases_sf"/>
</dbReference>
<comment type="similarity">
    <text evidence="5">Belongs to the class I-like SAM-binding methyltransferase superfamily. C5-methyltransferase family.</text>
</comment>
<dbReference type="InterPro" id="IPR018117">
    <property type="entry name" value="C5_DNA_meth_AS"/>
</dbReference>
<feature type="active site" evidence="5">
    <location>
        <position position="81"/>
    </location>
</feature>
<dbReference type="GO" id="GO:0003886">
    <property type="term" value="F:DNA (cytosine-5-)-methyltransferase activity"/>
    <property type="evidence" value="ECO:0007669"/>
    <property type="project" value="UniProtKB-EC"/>
</dbReference>
<comment type="caution">
    <text evidence="6">The sequence shown here is derived from an EMBL/GenBank/DDBJ whole genome shotgun (WGS) entry which is preliminary data.</text>
</comment>
<evidence type="ECO:0000256" key="3">
    <source>
        <dbReference type="ARBA" id="ARBA00022679"/>
    </source>
</evidence>
<dbReference type="Pfam" id="PF00145">
    <property type="entry name" value="DNA_methylase"/>
    <property type="match status" value="1"/>
</dbReference>
<dbReference type="PROSITE" id="PS00094">
    <property type="entry name" value="C5_MTASE_1"/>
    <property type="match status" value="1"/>
</dbReference>
<keyword evidence="4 5" id="KW-0949">S-adenosyl-L-methionine</keyword>
<dbReference type="PANTHER" id="PTHR10629:SF52">
    <property type="entry name" value="DNA (CYTOSINE-5)-METHYLTRANSFERASE 1"/>
    <property type="match status" value="1"/>
</dbReference>
<dbReference type="PANTHER" id="PTHR10629">
    <property type="entry name" value="CYTOSINE-SPECIFIC METHYLTRANSFERASE"/>
    <property type="match status" value="1"/>
</dbReference>
<protein>
    <recommendedName>
        <fullName evidence="1">DNA (cytosine-5-)-methyltransferase</fullName>
        <ecNumber evidence="1">2.1.1.37</ecNumber>
    </recommendedName>
</protein>
<proteinExistence type="inferred from homology"/>
<dbReference type="SUPFAM" id="SSF53335">
    <property type="entry name" value="S-adenosyl-L-methionine-dependent methyltransferases"/>
    <property type="match status" value="1"/>
</dbReference>
<dbReference type="Proteomes" id="UP001489004">
    <property type="component" value="Unassembled WGS sequence"/>
</dbReference>